<name>A0A7C0WVQ1_9BACT</name>
<dbReference type="InterPro" id="IPR051010">
    <property type="entry name" value="BCAA_transport"/>
</dbReference>
<dbReference type="AlphaFoldDB" id="A0A7C0WVQ1"/>
<evidence type="ECO:0000256" key="1">
    <source>
        <dbReference type="ARBA" id="ARBA00010062"/>
    </source>
</evidence>
<dbReference type="CDD" id="cd06338">
    <property type="entry name" value="PBP1_ABC_ligand_binding-like"/>
    <property type="match status" value="1"/>
</dbReference>
<evidence type="ECO:0000259" key="3">
    <source>
        <dbReference type="Pfam" id="PF13458"/>
    </source>
</evidence>
<dbReference type="PANTHER" id="PTHR30483:SF37">
    <property type="entry name" value="ABC TRANSPORTER SUBSTRATE-BINDING PROTEIN"/>
    <property type="match status" value="1"/>
</dbReference>
<dbReference type="EMBL" id="DQZW01000212">
    <property type="protein sequence ID" value="HDL90145.1"/>
    <property type="molecule type" value="Genomic_DNA"/>
</dbReference>
<reference evidence="4" key="1">
    <citation type="journal article" date="2020" name="mSystems">
        <title>Genome- and Community-Level Interaction Insights into Carbon Utilization and Element Cycling Functions of Hydrothermarchaeota in Hydrothermal Sediment.</title>
        <authorList>
            <person name="Zhou Z."/>
            <person name="Liu Y."/>
            <person name="Xu W."/>
            <person name="Pan J."/>
            <person name="Luo Z.H."/>
            <person name="Li M."/>
        </authorList>
    </citation>
    <scope>NUCLEOTIDE SEQUENCE [LARGE SCALE GENOMIC DNA]</scope>
    <source>
        <strain evidence="4">HyVt-19</strain>
    </source>
</reference>
<dbReference type="InterPro" id="IPR028082">
    <property type="entry name" value="Peripla_BP_I"/>
</dbReference>
<organism evidence="4">
    <name type="scientific">Thermodesulforhabdus norvegica</name>
    <dbReference type="NCBI Taxonomy" id="39841"/>
    <lineage>
        <taxon>Bacteria</taxon>
        <taxon>Pseudomonadati</taxon>
        <taxon>Thermodesulfobacteriota</taxon>
        <taxon>Syntrophobacteria</taxon>
        <taxon>Syntrophobacterales</taxon>
        <taxon>Thermodesulforhabdaceae</taxon>
        <taxon>Thermodesulforhabdus</taxon>
    </lineage>
</organism>
<dbReference type="SUPFAM" id="SSF53822">
    <property type="entry name" value="Periplasmic binding protein-like I"/>
    <property type="match status" value="1"/>
</dbReference>
<accession>A0A7C0WVQ1</accession>
<comment type="similarity">
    <text evidence="1">Belongs to the leucine-binding protein family.</text>
</comment>
<evidence type="ECO:0000256" key="2">
    <source>
        <dbReference type="ARBA" id="ARBA00022729"/>
    </source>
</evidence>
<dbReference type="Gene3D" id="3.40.50.2300">
    <property type="match status" value="2"/>
</dbReference>
<sequence length="416" mass="44720">MKRVFTVGLCIFGMLLGPLFGLAYGDEGRNYFKVGVITSLSGDLATGGNVTKRGYDLWAQEVNRLGGIEIDGKKYPVKLVYADAQSEPSAGASAAERLATQEKVDFILGPYSSGVTLACAPVLEKYKIPMITGSAESPIIWKQKFRYTFGTIPPVNYTGSTPMKTLASLTPPPKTAIILGSNDAFSKATAEAFKASAEALGIKILKYDIVPQGQDLTPYMAVAKATRPDIIAFGGHDEELINLVKALRQINYTPKALLMHYGVTEPAFVEALGKDAEGVFGATVWTSTIPTHGEVLWPDAKSYAEAALKAFNVPADYTQAGSSAAGIAFQVALAQIKATPPLSPEEREALVEALEKINIRTFYGTVNFATEGQYYHANVGLTPLTVQIQNGHTAIVGPPEYAESPAIYPMKPWNQR</sequence>
<dbReference type="Proteomes" id="UP000886355">
    <property type="component" value="Unassembled WGS sequence"/>
</dbReference>
<dbReference type="PANTHER" id="PTHR30483">
    <property type="entry name" value="LEUCINE-SPECIFIC-BINDING PROTEIN"/>
    <property type="match status" value="1"/>
</dbReference>
<comment type="caution">
    <text evidence="4">The sequence shown here is derived from an EMBL/GenBank/DDBJ whole genome shotgun (WGS) entry which is preliminary data.</text>
</comment>
<dbReference type="Pfam" id="PF13458">
    <property type="entry name" value="Peripla_BP_6"/>
    <property type="match status" value="1"/>
</dbReference>
<proteinExistence type="inferred from homology"/>
<feature type="domain" description="Leucine-binding protein" evidence="3">
    <location>
        <begin position="33"/>
        <end position="371"/>
    </location>
</feature>
<evidence type="ECO:0000313" key="4">
    <source>
        <dbReference type="EMBL" id="HDL90145.1"/>
    </source>
</evidence>
<protein>
    <submittedName>
        <fullName evidence="4">ABC transporter substrate-binding protein</fullName>
    </submittedName>
</protein>
<gene>
    <name evidence="4" type="ORF">ENG14_04510</name>
</gene>
<dbReference type="InterPro" id="IPR028081">
    <property type="entry name" value="Leu-bd"/>
</dbReference>
<keyword evidence="2" id="KW-0732">Signal</keyword>